<dbReference type="EMBL" id="JAPFFI010000004">
    <property type="protein sequence ID" value="KAJ6396922.1"/>
    <property type="molecule type" value="Genomic_DNA"/>
</dbReference>
<name>A0ABQ9CB88_9ROSI</name>
<gene>
    <name evidence="1" type="ORF">OIU77_021872</name>
</gene>
<proteinExistence type="predicted"/>
<keyword evidence="2" id="KW-1185">Reference proteome</keyword>
<sequence>MFDVMDESEPNKDIQRSNAFSKILMETSSDSNSSSPCCASPKTPTSVLPEFTGSPASGEFSNFYSSSPLFRSLRFQALEKLNPMDIKRLSFYMPSNLEIIDGSSLKRNGQSG</sequence>
<protein>
    <submittedName>
        <fullName evidence="1">Uncharacterized protein</fullName>
    </submittedName>
</protein>
<reference evidence="1" key="2">
    <citation type="journal article" date="2023" name="Int. J. Mol. Sci.">
        <title>De Novo Assembly and Annotation of 11 Diverse Shrub Willow (Salix) Genomes Reveals Novel Gene Organization in Sex-Linked Regions.</title>
        <authorList>
            <person name="Hyden B."/>
            <person name="Feng K."/>
            <person name="Yates T.B."/>
            <person name="Jawdy S."/>
            <person name="Cereghino C."/>
            <person name="Smart L.B."/>
            <person name="Muchero W."/>
        </authorList>
    </citation>
    <scope>NUCLEOTIDE SEQUENCE</scope>
    <source>
        <tissue evidence="1">Shoot tip</tissue>
    </source>
</reference>
<evidence type="ECO:0000313" key="2">
    <source>
        <dbReference type="Proteomes" id="UP001141253"/>
    </source>
</evidence>
<reference evidence="1" key="1">
    <citation type="submission" date="2022-10" db="EMBL/GenBank/DDBJ databases">
        <authorList>
            <person name="Hyden B.L."/>
            <person name="Feng K."/>
            <person name="Yates T."/>
            <person name="Jawdy S."/>
            <person name="Smart L.B."/>
            <person name="Muchero W."/>
        </authorList>
    </citation>
    <scope>NUCLEOTIDE SEQUENCE</scope>
    <source>
        <tissue evidence="1">Shoot tip</tissue>
    </source>
</reference>
<evidence type="ECO:0000313" key="1">
    <source>
        <dbReference type="EMBL" id="KAJ6396922.1"/>
    </source>
</evidence>
<accession>A0ABQ9CB88</accession>
<dbReference type="Proteomes" id="UP001141253">
    <property type="component" value="Chromosome 4"/>
</dbReference>
<organism evidence="1 2">
    <name type="scientific">Salix suchowensis</name>
    <dbReference type="NCBI Taxonomy" id="1278906"/>
    <lineage>
        <taxon>Eukaryota</taxon>
        <taxon>Viridiplantae</taxon>
        <taxon>Streptophyta</taxon>
        <taxon>Embryophyta</taxon>
        <taxon>Tracheophyta</taxon>
        <taxon>Spermatophyta</taxon>
        <taxon>Magnoliopsida</taxon>
        <taxon>eudicotyledons</taxon>
        <taxon>Gunneridae</taxon>
        <taxon>Pentapetalae</taxon>
        <taxon>rosids</taxon>
        <taxon>fabids</taxon>
        <taxon>Malpighiales</taxon>
        <taxon>Salicaceae</taxon>
        <taxon>Saliceae</taxon>
        <taxon>Salix</taxon>
    </lineage>
</organism>
<comment type="caution">
    <text evidence="1">The sequence shown here is derived from an EMBL/GenBank/DDBJ whole genome shotgun (WGS) entry which is preliminary data.</text>
</comment>